<feature type="transmembrane region" description="Helical" evidence="5">
    <location>
        <begin position="173"/>
        <end position="193"/>
    </location>
</feature>
<evidence type="ECO:0000256" key="4">
    <source>
        <dbReference type="ARBA" id="ARBA00023136"/>
    </source>
</evidence>
<evidence type="ECO:0000256" key="2">
    <source>
        <dbReference type="ARBA" id="ARBA00022692"/>
    </source>
</evidence>
<keyword evidence="3 5" id="KW-1133">Transmembrane helix</keyword>
<organism evidence="7">
    <name type="scientific">marine metagenome</name>
    <dbReference type="NCBI Taxonomy" id="408172"/>
    <lineage>
        <taxon>unclassified sequences</taxon>
        <taxon>metagenomes</taxon>
        <taxon>ecological metagenomes</taxon>
    </lineage>
</organism>
<feature type="transmembrane region" description="Helical" evidence="5">
    <location>
        <begin position="101"/>
        <end position="127"/>
    </location>
</feature>
<dbReference type="AlphaFoldDB" id="A0A382Z9T6"/>
<dbReference type="EMBL" id="UINC01182181">
    <property type="protein sequence ID" value="SVD92243.1"/>
    <property type="molecule type" value="Genomic_DNA"/>
</dbReference>
<sequence>ETLSMAAYLLTSYLRDSRRSVEGGLKYFILGSFSSGFLLFGLTLVFGATGELELQEISGSIAAGEADRSLLLAGMALVVVGLCFKVGAFPFHSWLPDAYEAAPSVATGFMSVTVKSAAIAVLLRFLLLAAEPAGEAGTASVTEILSTVLSLLAIATMLFGNLVALMQNSVKRMLAYSAIGHTGYLLVGIVAALGPGGELAPDAVLFYLLPYTLMSIAVFTLLGYMGRDGKDRELFEDYRGLSTSRPALALCILVVLVS</sequence>
<feature type="transmembrane region" description="Helical" evidence="5">
    <location>
        <begin position="27"/>
        <end position="49"/>
    </location>
</feature>
<evidence type="ECO:0000256" key="5">
    <source>
        <dbReference type="SAM" id="Phobius"/>
    </source>
</evidence>
<reference evidence="7" key="1">
    <citation type="submission" date="2018-05" db="EMBL/GenBank/DDBJ databases">
        <authorList>
            <person name="Lanie J.A."/>
            <person name="Ng W.-L."/>
            <person name="Kazmierczak K.M."/>
            <person name="Andrzejewski T.M."/>
            <person name="Davidsen T.M."/>
            <person name="Wayne K.J."/>
            <person name="Tettelin H."/>
            <person name="Glass J.I."/>
            <person name="Rusch D."/>
            <person name="Podicherti R."/>
            <person name="Tsui H.-C.T."/>
            <person name="Winkler M.E."/>
        </authorList>
    </citation>
    <scope>NUCLEOTIDE SEQUENCE</scope>
</reference>
<dbReference type="Pfam" id="PF00361">
    <property type="entry name" value="Proton_antipo_M"/>
    <property type="match status" value="1"/>
</dbReference>
<evidence type="ECO:0000256" key="1">
    <source>
        <dbReference type="ARBA" id="ARBA00004141"/>
    </source>
</evidence>
<name>A0A382Z9T6_9ZZZZ</name>
<evidence type="ECO:0000259" key="6">
    <source>
        <dbReference type="Pfam" id="PF00361"/>
    </source>
</evidence>
<feature type="domain" description="NADH:quinone oxidoreductase/Mrp antiporter transmembrane" evidence="6">
    <location>
        <begin position="1"/>
        <end position="258"/>
    </location>
</feature>
<keyword evidence="4 5" id="KW-0472">Membrane</keyword>
<feature type="non-terminal residue" evidence="7">
    <location>
        <position position="1"/>
    </location>
</feature>
<dbReference type="InterPro" id="IPR001750">
    <property type="entry name" value="ND/Mrp_TM"/>
</dbReference>
<protein>
    <recommendedName>
        <fullName evidence="6">NADH:quinone oxidoreductase/Mrp antiporter transmembrane domain-containing protein</fullName>
    </recommendedName>
</protein>
<keyword evidence="2 5" id="KW-0812">Transmembrane</keyword>
<evidence type="ECO:0000256" key="3">
    <source>
        <dbReference type="ARBA" id="ARBA00022989"/>
    </source>
</evidence>
<feature type="transmembrane region" description="Helical" evidence="5">
    <location>
        <begin position="147"/>
        <end position="166"/>
    </location>
</feature>
<accession>A0A382Z9T6</accession>
<feature type="transmembrane region" description="Helical" evidence="5">
    <location>
        <begin position="69"/>
        <end position="89"/>
    </location>
</feature>
<gene>
    <name evidence="7" type="ORF">METZ01_LOCUS445097</name>
</gene>
<dbReference type="PANTHER" id="PTHR22773">
    <property type="entry name" value="NADH DEHYDROGENASE"/>
    <property type="match status" value="1"/>
</dbReference>
<evidence type="ECO:0000313" key="7">
    <source>
        <dbReference type="EMBL" id="SVD92243.1"/>
    </source>
</evidence>
<comment type="subcellular location">
    <subcellularLocation>
        <location evidence="1">Membrane</location>
        <topology evidence="1">Multi-pass membrane protein</topology>
    </subcellularLocation>
</comment>
<proteinExistence type="predicted"/>
<feature type="non-terminal residue" evidence="7">
    <location>
        <position position="258"/>
    </location>
</feature>
<feature type="transmembrane region" description="Helical" evidence="5">
    <location>
        <begin position="205"/>
        <end position="226"/>
    </location>
</feature>
<dbReference type="GO" id="GO:0016020">
    <property type="term" value="C:membrane"/>
    <property type="evidence" value="ECO:0007669"/>
    <property type="project" value="UniProtKB-SubCell"/>
</dbReference>